<sequence length="417" mass="42611">MPSPSRGSTARPPVAITGMGVVTPGGCTPDELWHTLRAGRSTAAHLTHIDLSRHRVRIGCRVRGLDTLAGLVPAKEARRMDPFAHYGTAAALAAHRDAGAPTAEAGRTAIVVGNAVGGRATSDLESAHFTEGGPARVNPLMPLMTMPNAAAAQIAIRLGWTGPALTVANTCASGADAIGHALMLLQTHRADLVIAGGTEHTLTPVTLAGFGNLSAVSFRNDDPEHASRPFDKDRDGFVMGEGAGFVVLERLDDARARGAKTYGLVAGYAATADAHHLAMPLPDGAGAAAAMAGAIADAGLDPTDIVHVNAHGTSTPYNDRSEAAALTKVFGTAQPPVTAPKSVIGHLIGAAGAVELIATVQAMHHCEVPPTANHEQQEPGMDIDVVHGAPRAVRPGPAITNSFGFGGHNSSVVVTPV</sequence>
<dbReference type="InterPro" id="IPR020841">
    <property type="entry name" value="PKS_Beta-ketoAc_synthase_dom"/>
</dbReference>
<organism evidence="6 7">
    <name type="scientific">Streptomyces virginiae</name>
    <name type="common">Streptomyces cinnamonensis</name>
    <dbReference type="NCBI Taxonomy" id="1961"/>
    <lineage>
        <taxon>Bacteria</taxon>
        <taxon>Bacillati</taxon>
        <taxon>Actinomycetota</taxon>
        <taxon>Actinomycetes</taxon>
        <taxon>Kitasatosporales</taxon>
        <taxon>Streptomycetaceae</taxon>
        <taxon>Streptomyces</taxon>
    </lineage>
</organism>
<feature type="domain" description="Ketosynthase family 3 (KS3)" evidence="5">
    <location>
        <begin position="11"/>
        <end position="416"/>
    </location>
</feature>
<evidence type="ECO:0000313" key="7">
    <source>
        <dbReference type="Proteomes" id="UP000037084"/>
    </source>
</evidence>
<dbReference type="NCBIfam" id="NF005589">
    <property type="entry name" value="PRK07314.1"/>
    <property type="match status" value="1"/>
</dbReference>
<dbReference type="AlphaFoldDB" id="A0A0L8N3I4"/>
<dbReference type="PANTHER" id="PTHR11712">
    <property type="entry name" value="POLYKETIDE SYNTHASE-RELATED"/>
    <property type="match status" value="1"/>
</dbReference>
<dbReference type="InterPro" id="IPR014031">
    <property type="entry name" value="Ketoacyl_synth_C"/>
</dbReference>
<gene>
    <name evidence="6" type="ORF">ADK75_05350</name>
</gene>
<evidence type="ECO:0000256" key="2">
    <source>
        <dbReference type="ARBA" id="ARBA00022679"/>
    </source>
</evidence>
<dbReference type="FunFam" id="3.40.47.10:FF:000018">
    <property type="entry name" value="3-oxoacyl-[acyl-carrier-protein] synthase 2"/>
    <property type="match status" value="1"/>
</dbReference>
<dbReference type="EMBL" id="LGUV01000019">
    <property type="protein sequence ID" value="KOG57138.1"/>
    <property type="molecule type" value="Genomic_DNA"/>
</dbReference>
<dbReference type="SMART" id="SM00825">
    <property type="entry name" value="PKS_KS"/>
    <property type="match status" value="1"/>
</dbReference>
<evidence type="ECO:0000259" key="5">
    <source>
        <dbReference type="PROSITE" id="PS52004"/>
    </source>
</evidence>
<dbReference type="RefSeq" id="WP_053168541.1">
    <property type="nucleotide sequence ID" value="NZ_LGUV01000019.1"/>
</dbReference>
<comment type="similarity">
    <text evidence="1 4">Belongs to the thiolase-like superfamily. Beta-ketoacyl-ACP synthases family.</text>
</comment>
<dbReference type="InterPro" id="IPR000794">
    <property type="entry name" value="Beta-ketoacyl_synthase"/>
</dbReference>
<evidence type="ECO:0000313" key="6">
    <source>
        <dbReference type="EMBL" id="KOG57138.1"/>
    </source>
</evidence>
<dbReference type="GO" id="GO:0004315">
    <property type="term" value="F:3-oxoacyl-[acyl-carrier-protein] synthase activity"/>
    <property type="evidence" value="ECO:0007669"/>
    <property type="project" value="UniProtKB-ARBA"/>
</dbReference>
<evidence type="ECO:0000256" key="1">
    <source>
        <dbReference type="ARBA" id="ARBA00008467"/>
    </source>
</evidence>
<name>A0A0L8N3I4_STRVG</name>
<dbReference type="GO" id="GO:0030497">
    <property type="term" value="P:fatty acid elongation"/>
    <property type="evidence" value="ECO:0007669"/>
    <property type="project" value="UniProtKB-ARBA"/>
</dbReference>
<evidence type="ECO:0000256" key="3">
    <source>
        <dbReference type="ARBA" id="ARBA00023315"/>
    </source>
</evidence>
<dbReference type="Gene3D" id="3.40.47.10">
    <property type="match status" value="2"/>
</dbReference>
<accession>A0A0L8N3I4</accession>
<dbReference type="Proteomes" id="UP000037084">
    <property type="component" value="Unassembled WGS sequence"/>
</dbReference>
<dbReference type="InterPro" id="IPR014030">
    <property type="entry name" value="Ketoacyl_synth_N"/>
</dbReference>
<protein>
    <submittedName>
        <fullName evidence="6">3-oxoacyl-ACP synthase</fullName>
    </submittedName>
</protein>
<dbReference type="InterPro" id="IPR016039">
    <property type="entry name" value="Thiolase-like"/>
</dbReference>
<dbReference type="PROSITE" id="PS52004">
    <property type="entry name" value="KS3_2"/>
    <property type="match status" value="1"/>
</dbReference>
<dbReference type="FunFam" id="3.40.47.10:FF:000029">
    <property type="entry name" value="3-oxoacyl-[acyl-carrier-protein] synthase 1"/>
    <property type="match status" value="1"/>
</dbReference>
<dbReference type="CDD" id="cd00834">
    <property type="entry name" value="KAS_I_II"/>
    <property type="match status" value="1"/>
</dbReference>
<dbReference type="Pfam" id="PF02801">
    <property type="entry name" value="Ketoacyl-synt_C"/>
    <property type="match status" value="1"/>
</dbReference>
<keyword evidence="2 4" id="KW-0808">Transferase</keyword>
<keyword evidence="3" id="KW-0012">Acyltransferase</keyword>
<dbReference type="PANTHER" id="PTHR11712:SF347">
    <property type="entry name" value="BETA KETOACYL-ACYL CARRIER PROTEIN SYNTHASE"/>
    <property type="match status" value="1"/>
</dbReference>
<dbReference type="SUPFAM" id="SSF53901">
    <property type="entry name" value="Thiolase-like"/>
    <property type="match status" value="2"/>
</dbReference>
<dbReference type="Pfam" id="PF00109">
    <property type="entry name" value="ketoacyl-synt"/>
    <property type="match status" value="1"/>
</dbReference>
<proteinExistence type="inferred from homology"/>
<dbReference type="PATRIC" id="fig|1961.12.peg.1158"/>
<comment type="caution">
    <text evidence="6">The sequence shown here is derived from an EMBL/GenBank/DDBJ whole genome shotgun (WGS) entry which is preliminary data.</text>
</comment>
<reference evidence="7" key="1">
    <citation type="submission" date="2015-07" db="EMBL/GenBank/DDBJ databases">
        <authorList>
            <consortium name="Consortium for Microbial Forensics and Genomics (microFORGE)"/>
            <person name="Knight B.M."/>
            <person name="Roberts D.P."/>
            <person name="Lin D."/>
            <person name="Hari K."/>
            <person name="Fletcher J."/>
            <person name="Melcher U."/>
            <person name="Blagden T."/>
            <person name="Winegar R.A."/>
        </authorList>
    </citation>
    <scope>NUCLEOTIDE SEQUENCE [LARGE SCALE GENOMIC DNA]</scope>
    <source>
        <strain evidence="7">NRRL B-1447</strain>
    </source>
</reference>
<dbReference type="OrthoDB" id="9808669at2"/>
<evidence type="ECO:0000256" key="4">
    <source>
        <dbReference type="RuleBase" id="RU003694"/>
    </source>
</evidence>